<dbReference type="RefSeq" id="WP_350936720.1">
    <property type="nucleotide sequence ID" value="NZ_CP157762.1"/>
</dbReference>
<organism evidence="1">
    <name type="scientific">Micromonospora sp. CCTCC AA 2012012</name>
    <dbReference type="NCBI Taxonomy" id="3111921"/>
    <lineage>
        <taxon>Bacteria</taxon>
        <taxon>Bacillati</taxon>
        <taxon>Actinomycetota</taxon>
        <taxon>Actinomycetes</taxon>
        <taxon>Micromonosporales</taxon>
        <taxon>Micromonosporaceae</taxon>
        <taxon>Micromonospora</taxon>
    </lineage>
</organism>
<name>A0AAU7MDN9_9ACTN</name>
<dbReference type="AlphaFoldDB" id="A0AAU7MDN9"/>
<sequence length="45" mass="4677">MAPLVVVAPSAATAHPALTVLEQLRQRVQAATRGSRAAAGCWPPR</sequence>
<reference evidence="1" key="1">
    <citation type="submission" date="2024-01" db="EMBL/GenBank/DDBJ databases">
        <title>The genome sequence of Micromonospora mangrovi CCTCC AA 2012012.</title>
        <authorList>
            <person name="Gao J."/>
        </authorList>
    </citation>
    <scope>NUCLEOTIDE SEQUENCE</scope>
    <source>
        <strain evidence="1">CCTCC AA 2012012</strain>
    </source>
</reference>
<accession>A0AAU7MDN9</accession>
<proteinExistence type="predicted"/>
<dbReference type="EMBL" id="CP157762">
    <property type="protein sequence ID" value="XBP95680.1"/>
    <property type="molecule type" value="Genomic_DNA"/>
</dbReference>
<evidence type="ECO:0000313" key="1">
    <source>
        <dbReference type="EMBL" id="XBP95680.1"/>
    </source>
</evidence>
<dbReference type="EMBL" id="CP159342">
    <property type="protein sequence ID" value="XCH76384.1"/>
    <property type="molecule type" value="Genomic_DNA"/>
</dbReference>
<protein>
    <submittedName>
        <fullName evidence="1">Uncharacterized protein</fullName>
    </submittedName>
</protein>
<reference evidence="2" key="2">
    <citation type="submission" date="2024-06" db="EMBL/GenBank/DDBJ databases">
        <title>Micromonospora mangrovi CCTCC AA 2012012 genome sequences.</title>
        <authorList>
            <person name="Gao J."/>
        </authorList>
    </citation>
    <scope>NUCLEOTIDE SEQUENCE</scope>
    <source>
        <strain evidence="2">CCTCC AA 2012012</strain>
    </source>
</reference>
<evidence type="ECO:0000313" key="2">
    <source>
        <dbReference type="EMBL" id="XCH76384.1"/>
    </source>
</evidence>
<gene>
    <name evidence="2" type="ORF">ABUL08_09920</name>
    <name evidence="1" type="ORF">VK199_09870</name>
</gene>